<sequence length="201" mass="22231">MCCRPDPSLATPGYPVAFSAFVPQPPKQNDVLQDLLCGQLGEMFTGNVLYQIIFWFLKWETGIDALLHHIGFFLAGVLILNLAVYPKLASSAMCMEVSSIFLSTHLMFRQIDGKLCALLSDVAAAFFALTFLTIRILWFGYCVVDFIYHAWMEPEIPQNVGVTKSVIAAAVFGLGWILQLYWSQLVVSKAAKAAKAMLGLT</sequence>
<evidence type="ECO:0000256" key="5">
    <source>
        <dbReference type="SAM" id="Phobius"/>
    </source>
</evidence>
<dbReference type="GO" id="GO:0016020">
    <property type="term" value="C:membrane"/>
    <property type="evidence" value="ECO:0007669"/>
    <property type="project" value="UniProtKB-SubCell"/>
</dbReference>
<proteinExistence type="predicted"/>
<dbReference type="InterPro" id="IPR050846">
    <property type="entry name" value="TLCD"/>
</dbReference>
<dbReference type="GO" id="GO:0005783">
    <property type="term" value="C:endoplasmic reticulum"/>
    <property type="evidence" value="ECO:0007669"/>
    <property type="project" value="TreeGrafter"/>
</dbReference>
<dbReference type="OrthoDB" id="422565at2759"/>
<keyword evidence="2 5" id="KW-0812">Transmembrane</keyword>
<dbReference type="EMBL" id="CAMXCT010001578">
    <property type="protein sequence ID" value="CAI3991320.1"/>
    <property type="molecule type" value="Genomic_DNA"/>
</dbReference>
<evidence type="ECO:0000256" key="4">
    <source>
        <dbReference type="ARBA" id="ARBA00023136"/>
    </source>
</evidence>
<accession>A0A9P1CGS9</accession>
<evidence type="ECO:0000256" key="3">
    <source>
        <dbReference type="ARBA" id="ARBA00022989"/>
    </source>
</evidence>
<comment type="subcellular location">
    <subcellularLocation>
        <location evidence="1">Membrane</location>
        <topology evidence="1">Multi-pass membrane protein</topology>
    </subcellularLocation>
</comment>
<dbReference type="PANTHER" id="PTHR13439">
    <property type="entry name" value="CT120 PROTEIN"/>
    <property type="match status" value="1"/>
</dbReference>
<reference evidence="8" key="2">
    <citation type="submission" date="2024-04" db="EMBL/GenBank/DDBJ databases">
        <authorList>
            <person name="Chen Y."/>
            <person name="Shah S."/>
            <person name="Dougan E. K."/>
            <person name="Thang M."/>
            <person name="Chan C."/>
        </authorList>
    </citation>
    <scope>NUCLEOTIDE SEQUENCE [LARGE SCALE GENOMIC DNA]</scope>
</reference>
<reference evidence="7" key="1">
    <citation type="submission" date="2022-10" db="EMBL/GenBank/DDBJ databases">
        <authorList>
            <person name="Chen Y."/>
            <person name="Dougan E. K."/>
            <person name="Chan C."/>
            <person name="Rhodes N."/>
            <person name="Thang M."/>
        </authorList>
    </citation>
    <scope>NUCLEOTIDE SEQUENCE</scope>
</reference>
<evidence type="ECO:0000313" key="9">
    <source>
        <dbReference type="EMBL" id="CAL4778632.1"/>
    </source>
</evidence>
<dbReference type="EMBL" id="CAMXCT020001578">
    <property type="protein sequence ID" value="CAL1144695.1"/>
    <property type="molecule type" value="Genomic_DNA"/>
</dbReference>
<dbReference type="InterPro" id="IPR006634">
    <property type="entry name" value="TLC-dom"/>
</dbReference>
<keyword evidence="10" id="KW-1185">Reference proteome</keyword>
<evidence type="ECO:0000313" key="10">
    <source>
        <dbReference type="Proteomes" id="UP001152797"/>
    </source>
</evidence>
<dbReference type="EMBL" id="CAMXCT030001578">
    <property type="protein sequence ID" value="CAL4778632.1"/>
    <property type="molecule type" value="Genomic_DNA"/>
</dbReference>
<comment type="caution">
    <text evidence="7">The sequence shown here is derived from an EMBL/GenBank/DDBJ whole genome shotgun (WGS) entry which is preliminary data.</text>
</comment>
<evidence type="ECO:0000313" key="8">
    <source>
        <dbReference type="EMBL" id="CAL1144695.1"/>
    </source>
</evidence>
<dbReference type="Proteomes" id="UP001152797">
    <property type="component" value="Unassembled WGS sequence"/>
</dbReference>
<feature type="transmembrane region" description="Helical" evidence="5">
    <location>
        <begin position="66"/>
        <end position="85"/>
    </location>
</feature>
<dbReference type="Pfam" id="PF03798">
    <property type="entry name" value="TRAM_LAG1_CLN8"/>
    <property type="match status" value="1"/>
</dbReference>
<keyword evidence="4 5" id="KW-0472">Membrane</keyword>
<dbReference type="PANTHER" id="PTHR13439:SF0">
    <property type="entry name" value="TOPOISOMERASE I DAMAGE AFFECTED PROTEIN 4"/>
    <property type="match status" value="1"/>
</dbReference>
<evidence type="ECO:0000259" key="6">
    <source>
        <dbReference type="Pfam" id="PF03798"/>
    </source>
</evidence>
<keyword evidence="3 5" id="KW-1133">Transmembrane helix</keyword>
<evidence type="ECO:0000256" key="2">
    <source>
        <dbReference type="ARBA" id="ARBA00022692"/>
    </source>
</evidence>
<protein>
    <submittedName>
        <fullName evidence="9">Caseinolytic peptidase B protein-like</fullName>
    </submittedName>
</protein>
<feature type="transmembrane region" description="Helical" evidence="5">
    <location>
        <begin position="161"/>
        <end position="182"/>
    </location>
</feature>
<dbReference type="AlphaFoldDB" id="A0A9P1CGS9"/>
<dbReference type="GO" id="GO:0055088">
    <property type="term" value="P:lipid homeostasis"/>
    <property type="evidence" value="ECO:0007669"/>
    <property type="project" value="TreeGrafter"/>
</dbReference>
<evidence type="ECO:0000256" key="1">
    <source>
        <dbReference type="ARBA" id="ARBA00004141"/>
    </source>
</evidence>
<feature type="domain" description="TLC" evidence="6">
    <location>
        <begin position="49"/>
        <end position="187"/>
    </location>
</feature>
<organism evidence="7">
    <name type="scientific">Cladocopium goreaui</name>
    <dbReference type="NCBI Taxonomy" id="2562237"/>
    <lineage>
        <taxon>Eukaryota</taxon>
        <taxon>Sar</taxon>
        <taxon>Alveolata</taxon>
        <taxon>Dinophyceae</taxon>
        <taxon>Suessiales</taxon>
        <taxon>Symbiodiniaceae</taxon>
        <taxon>Cladocopium</taxon>
    </lineage>
</organism>
<name>A0A9P1CGS9_9DINO</name>
<feature type="transmembrane region" description="Helical" evidence="5">
    <location>
        <begin position="115"/>
        <end position="141"/>
    </location>
</feature>
<gene>
    <name evidence="7" type="ORF">C1SCF055_LOCUS18238</name>
</gene>
<evidence type="ECO:0000313" key="7">
    <source>
        <dbReference type="EMBL" id="CAI3991320.1"/>
    </source>
</evidence>